<keyword evidence="9" id="KW-0496">Mitochondrion</keyword>
<dbReference type="AlphaFoldDB" id="A0AB34FXL1"/>
<dbReference type="GO" id="GO:0045842">
    <property type="term" value="P:positive regulation of mitotic metaphase/anaphase transition"/>
    <property type="evidence" value="ECO:0007669"/>
    <property type="project" value="TreeGrafter"/>
</dbReference>
<evidence type="ECO:0000256" key="8">
    <source>
        <dbReference type="ARBA" id="ARBA00022946"/>
    </source>
</evidence>
<accession>A0AB34FXL1</accession>
<evidence type="ECO:0000256" key="5">
    <source>
        <dbReference type="ARBA" id="ARBA00022776"/>
    </source>
</evidence>
<dbReference type="GO" id="GO:0070979">
    <property type="term" value="P:protein K11-linked ubiquitination"/>
    <property type="evidence" value="ECO:0007669"/>
    <property type="project" value="TreeGrafter"/>
</dbReference>
<dbReference type="GO" id="GO:0031145">
    <property type="term" value="P:anaphase-promoting complex-dependent catabolic process"/>
    <property type="evidence" value="ECO:0007669"/>
    <property type="project" value="TreeGrafter"/>
</dbReference>
<feature type="domain" description="Anaphase-promoting complex subunit 5" evidence="14">
    <location>
        <begin position="384"/>
        <end position="473"/>
    </location>
</feature>
<evidence type="ECO:0000256" key="13">
    <source>
        <dbReference type="ARBA" id="ARBA00045696"/>
    </source>
</evidence>
<evidence type="ECO:0000259" key="14">
    <source>
        <dbReference type="Pfam" id="PF12862"/>
    </source>
</evidence>
<dbReference type="InterPro" id="IPR036418">
    <property type="entry name" value="Cyt_c_oxidase_su6a_sf"/>
</dbReference>
<keyword evidence="4" id="KW-0132">Cell division</keyword>
<dbReference type="PANTHER" id="PTHR12830">
    <property type="entry name" value="ANAPHASE-PROMOTING COMPLEX SUBUNIT 5"/>
    <property type="match status" value="1"/>
</dbReference>
<evidence type="ECO:0000256" key="11">
    <source>
        <dbReference type="ARBA" id="ARBA00023306"/>
    </source>
</evidence>
<dbReference type="Pfam" id="PF12862">
    <property type="entry name" value="ANAPC5"/>
    <property type="match status" value="1"/>
</dbReference>
<protein>
    <recommendedName>
        <fullName evidence="3">Anaphase-promoting complex subunit 5</fullName>
    </recommendedName>
    <alternativeName>
        <fullName evidence="12">Cyclosome subunit 5</fullName>
    </alternativeName>
</protein>
<dbReference type="Gene3D" id="1.25.40.10">
    <property type="entry name" value="Tetratricopeptide repeat domain"/>
    <property type="match status" value="1"/>
</dbReference>
<comment type="subcellular location">
    <subcellularLocation>
        <location evidence="1">Mitochondrion inner membrane</location>
    </subcellularLocation>
</comment>
<evidence type="ECO:0000256" key="6">
    <source>
        <dbReference type="ARBA" id="ARBA00022786"/>
    </source>
</evidence>
<dbReference type="SUPFAM" id="SSF81411">
    <property type="entry name" value="Mitochondrial cytochrome c oxidase subunit VIa"/>
    <property type="match status" value="1"/>
</dbReference>
<keyword evidence="8" id="KW-0809">Transit peptide</keyword>
<evidence type="ECO:0000256" key="12">
    <source>
        <dbReference type="ARBA" id="ARBA00031069"/>
    </source>
</evidence>
<gene>
    <name evidence="15" type="primary">APC5</name>
    <name evidence="15" type="ORF">O9K51_02526</name>
</gene>
<evidence type="ECO:0000313" key="15">
    <source>
        <dbReference type="EMBL" id="KAJ6444132.1"/>
    </source>
</evidence>
<dbReference type="InterPro" id="IPR026000">
    <property type="entry name" value="Apc5_dom"/>
</dbReference>
<name>A0AB34FXL1_9HYPO</name>
<dbReference type="InterPro" id="IPR011990">
    <property type="entry name" value="TPR-like_helical_dom_sf"/>
</dbReference>
<evidence type="ECO:0000256" key="2">
    <source>
        <dbReference type="ARBA" id="ARBA00007450"/>
    </source>
</evidence>
<keyword evidence="16" id="KW-1185">Reference proteome</keyword>
<reference evidence="15" key="1">
    <citation type="submission" date="2023-01" db="EMBL/GenBank/DDBJ databases">
        <title>The growth and conidiation of Purpureocillium lavendulum are regulated by nitrogen source and histone H3K14 acetylation.</title>
        <authorList>
            <person name="Tang P."/>
            <person name="Han J."/>
            <person name="Zhang C."/>
            <person name="Tang P."/>
            <person name="Qi F."/>
            <person name="Zhang K."/>
            <person name="Liang L."/>
        </authorList>
    </citation>
    <scope>NUCLEOTIDE SEQUENCE</scope>
    <source>
        <strain evidence="15">YMF1.00683</strain>
    </source>
</reference>
<keyword evidence="6" id="KW-0833">Ubl conjugation pathway</keyword>
<keyword evidence="5" id="KW-0498">Mitosis</keyword>
<sequence length="888" mass="101502">MLAARPATRAASRFAAQVRAPVQRRFASTTENEFVKERQHIKEHAQGTTALWKKISIYAVIPALALSGANAWYLWKAHWEHWNHMPPLEERTEYPYQNIRTKNYQWGDGDKIGLLVLLELYAEETIPSEAIMPVLSFITSHILDHAFSKPDSCQATRWGKAESTVRLVIAMKDFERLLGSYPFLMGLPGRKLWDQFLARLWDINSLDALHAFFDKIAMMLASSKDERRRLDDGEPQDQDSRVRFTRNSPYGAFVRRARLEFQRLRFHDCTELWRDFVRYRQPTASYLRRKQPGFARLSFDDVLRRGEDEEWDTRSVCDLAAVAYGDMLTGDLNGTVAVSTDDIEVLLEFQIEQMQKYGNRIPVEIHRQFQDLLHDSFLVPSLTHYLSFLDAWRAGDYPTAFDCLHRYFDYTMQYRDRLFYQYALMNLAVLQADFGCHKDAVSAMLETVSTARENRDMTCLNFALNWLFHFGRAHPDLVHDLERSSMLGTGKETLAFLRVKAKESGMWTLWSSVLLSEAKVALINGESVATSLEHMARSSQLIVEKNMKTMFGSHLALQAALWNRLGLTSLSSLVADIFLRCHARHSVFDDELKHTCRIAVTLADRGKYAEGLQALENLDENSLRSWRPNQYWHKYRGIIKLKRDLHHNNLDGAERLVMQLLQSKSDDIEPDMAFMIEALHIEYLTRRGDTQTAFARVDKLISQLCDENKDIALRVKLLLLKATLLDKCGRPQRALSTAVRAANLSWRGRLVPCLWQAVGALSNILISLGSFEAAVQLLVATLPRAFECESPSLLGQLYSHLADANMGRAGAMAPKSSKRTEYMNQALGAVQEAFDHYSTMEDVERQCEMMAKKAMIMKLKGEVALAADFAAAYVELRKSAEAWHVQGA</sequence>
<proteinExistence type="inferred from homology"/>
<dbReference type="InterPro" id="IPR037679">
    <property type="entry name" value="Apc5"/>
</dbReference>
<comment type="similarity">
    <text evidence="2">Belongs to the APC5 family.</text>
</comment>
<evidence type="ECO:0000256" key="1">
    <source>
        <dbReference type="ARBA" id="ARBA00004273"/>
    </source>
</evidence>
<dbReference type="InterPro" id="IPR001349">
    <property type="entry name" value="Cyt_c_oxidase_su6a"/>
</dbReference>
<comment type="caution">
    <text evidence="15">The sequence shown here is derived from an EMBL/GenBank/DDBJ whole genome shotgun (WGS) entry which is preliminary data.</text>
</comment>
<dbReference type="GO" id="GO:0005743">
    <property type="term" value="C:mitochondrial inner membrane"/>
    <property type="evidence" value="ECO:0007669"/>
    <property type="project" value="UniProtKB-SubCell"/>
</dbReference>
<evidence type="ECO:0000313" key="16">
    <source>
        <dbReference type="Proteomes" id="UP001163105"/>
    </source>
</evidence>
<dbReference type="GO" id="GO:0051301">
    <property type="term" value="P:cell division"/>
    <property type="evidence" value="ECO:0007669"/>
    <property type="project" value="UniProtKB-KW"/>
</dbReference>
<dbReference type="GO" id="GO:0005680">
    <property type="term" value="C:anaphase-promoting complex"/>
    <property type="evidence" value="ECO:0007669"/>
    <property type="project" value="InterPro"/>
</dbReference>
<organism evidence="15 16">
    <name type="scientific">Purpureocillium lavendulum</name>
    <dbReference type="NCBI Taxonomy" id="1247861"/>
    <lineage>
        <taxon>Eukaryota</taxon>
        <taxon>Fungi</taxon>
        <taxon>Dikarya</taxon>
        <taxon>Ascomycota</taxon>
        <taxon>Pezizomycotina</taxon>
        <taxon>Sordariomycetes</taxon>
        <taxon>Hypocreomycetidae</taxon>
        <taxon>Hypocreales</taxon>
        <taxon>Ophiocordycipitaceae</taxon>
        <taxon>Purpureocillium</taxon>
    </lineage>
</organism>
<dbReference type="Pfam" id="PF02046">
    <property type="entry name" value="COX6A"/>
    <property type="match status" value="1"/>
</dbReference>
<evidence type="ECO:0000256" key="4">
    <source>
        <dbReference type="ARBA" id="ARBA00022618"/>
    </source>
</evidence>
<dbReference type="PANTHER" id="PTHR12830:SF9">
    <property type="entry name" value="ANAPHASE-PROMOTING COMPLEX SUBUNIT 5"/>
    <property type="match status" value="1"/>
</dbReference>
<dbReference type="Gene3D" id="4.10.95.10">
    <property type="entry name" value="Cytochrome c oxidase, subunit VIa"/>
    <property type="match status" value="1"/>
</dbReference>
<keyword evidence="10" id="KW-0472">Membrane</keyword>
<keyword evidence="7" id="KW-0999">Mitochondrion inner membrane</keyword>
<dbReference type="EMBL" id="JAQHRD010000002">
    <property type="protein sequence ID" value="KAJ6444132.1"/>
    <property type="molecule type" value="Genomic_DNA"/>
</dbReference>
<evidence type="ECO:0000256" key="3">
    <source>
        <dbReference type="ARBA" id="ARBA00016066"/>
    </source>
</evidence>
<comment type="function">
    <text evidence="13">Component of the anaphase promoting complex/cyclosome (APC/C), a cell cycle-regulated E3 ubiquitin ligase that controls progression through mitosis and the G1 phase of the cell cycle. The APC/C complex acts by mediating ubiquitination and subsequent degradation of target proteins: it mainly mediates the formation of 'Lys-11'-linked polyubiquitin chains and, to a lower extent, the formation of 'Lys-48'- and 'Lys-63'-linked polyubiquitin chains. The APC/C complex catalyzes assembly of branched 'Lys-11'-/'Lys-48'-linked branched ubiquitin chains on target proteins.</text>
</comment>
<keyword evidence="11" id="KW-0131">Cell cycle</keyword>
<dbReference type="Proteomes" id="UP001163105">
    <property type="component" value="Unassembled WGS sequence"/>
</dbReference>
<evidence type="ECO:0000256" key="7">
    <source>
        <dbReference type="ARBA" id="ARBA00022792"/>
    </source>
</evidence>
<evidence type="ECO:0000256" key="9">
    <source>
        <dbReference type="ARBA" id="ARBA00023128"/>
    </source>
</evidence>
<evidence type="ECO:0000256" key="10">
    <source>
        <dbReference type="ARBA" id="ARBA00023136"/>
    </source>
</evidence>